<dbReference type="Proteomes" id="UP001156882">
    <property type="component" value="Unassembled WGS sequence"/>
</dbReference>
<dbReference type="CDD" id="cd08170">
    <property type="entry name" value="GlyDH"/>
    <property type="match status" value="1"/>
</dbReference>
<evidence type="ECO:0000313" key="11">
    <source>
        <dbReference type="Proteomes" id="UP001156882"/>
    </source>
</evidence>
<comment type="caution">
    <text evidence="10">The sequence shown here is derived from an EMBL/GenBank/DDBJ whole genome shotgun (WGS) entry which is preliminary data.</text>
</comment>
<dbReference type="RefSeq" id="WP_284314788.1">
    <property type="nucleotide sequence ID" value="NZ_BSPC01000054.1"/>
</dbReference>
<sequence>MSASQGWHAASGRAFGGPLKYIQRAGEIDRLADHLKPLGKTAFLLVDGLVLEKLGKAIFASLEGSGLALTIEKFNGECCREEIDRVTDLVTKAKADVVVGIGGGKTADTAKLAAIANQARIAIVPTIASTDAPTSAIAVTYTPQGLFKESFMLPRNPDVVVVDSALITKAPVRFLVAGIGDALSTWFEARSNLESRSNNFIAGGYPAPIAGVAIAKVCHETLMRDALAAKIAVEKGALTPAVENIIEANTLLSGLGFENCAVSAAHGIHDALTVLPETHSFFHGEKVAFGVLCLLMLEGRPLAEIEETARFCKTLGLPCTLADLKLTKVTADDIERVAKAALKEGSITWRVAVPLSVEIVRDAIIALDAFTSALFREAKP</sequence>
<evidence type="ECO:0000256" key="2">
    <source>
        <dbReference type="ARBA" id="ARBA00022723"/>
    </source>
</evidence>
<keyword evidence="4" id="KW-0520">NAD</keyword>
<evidence type="ECO:0000256" key="7">
    <source>
        <dbReference type="ARBA" id="ARBA00040132"/>
    </source>
</evidence>
<dbReference type="PIRSF" id="PIRSF000112">
    <property type="entry name" value="Glycerol_dehydrogenase"/>
    <property type="match status" value="1"/>
</dbReference>
<dbReference type="PROSITE" id="PS00913">
    <property type="entry name" value="ADH_IRON_1"/>
    <property type="match status" value="1"/>
</dbReference>
<evidence type="ECO:0000256" key="4">
    <source>
        <dbReference type="ARBA" id="ARBA00023027"/>
    </source>
</evidence>
<proteinExistence type="inferred from homology"/>
<evidence type="ECO:0000256" key="8">
    <source>
        <dbReference type="ARBA" id="ARBA00049006"/>
    </source>
</evidence>
<dbReference type="Gene3D" id="3.40.50.1970">
    <property type="match status" value="1"/>
</dbReference>
<reference evidence="11" key="1">
    <citation type="journal article" date="2019" name="Int. J. Syst. Evol. Microbiol.">
        <title>The Global Catalogue of Microorganisms (GCM) 10K type strain sequencing project: providing services to taxonomists for standard genome sequencing and annotation.</title>
        <authorList>
            <consortium name="The Broad Institute Genomics Platform"/>
            <consortium name="The Broad Institute Genome Sequencing Center for Infectious Disease"/>
            <person name="Wu L."/>
            <person name="Ma J."/>
        </authorList>
    </citation>
    <scope>NUCLEOTIDE SEQUENCE [LARGE SCALE GENOMIC DNA]</scope>
    <source>
        <strain evidence="11">NBRC 101365</strain>
    </source>
</reference>
<keyword evidence="2" id="KW-0479">Metal-binding</keyword>
<keyword evidence="11" id="KW-1185">Reference proteome</keyword>
<dbReference type="InterPro" id="IPR016205">
    <property type="entry name" value="Glycerol_DH"/>
</dbReference>
<dbReference type="InterPro" id="IPR001670">
    <property type="entry name" value="ADH_Fe/GldA"/>
</dbReference>
<gene>
    <name evidence="10" type="primary">gldA</name>
    <name evidence="10" type="ORF">GCM10007874_48050</name>
</gene>
<evidence type="ECO:0000256" key="3">
    <source>
        <dbReference type="ARBA" id="ARBA00023002"/>
    </source>
</evidence>
<comment type="similarity">
    <text evidence="1">Belongs to the iron-containing alcohol dehydrogenase family.</text>
</comment>
<evidence type="ECO:0000259" key="9">
    <source>
        <dbReference type="Pfam" id="PF00465"/>
    </source>
</evidence>
<dbReference type="SUPFAM" id="SSF56796">
    <property type="entry name" value="Dehydroquinate synthase-like"/>
    <property type="match status" value="1"/>
</dbReference>
<dbReference type="EMBL" id="BSPC01000054">
    <property type="protein sequence ID" value="GLS21788.1"/>
    <property type="molecule type" value="Genomic_DNA"/>
</dbReference>
<evidence type="ECO:0000256" key="1">
    <source>
        <dbReference type="ARBA" id="ARBA00007358"/>
    </source>
</evidence>
<dbReference type="NCBIfam" id="NF006941">
    <property type="entry name" value="PRK09423.1"/>
    <property type="match status" value="1"/>
</dbReference>
<evidence type="ECO:0000313" key="10">
    <source>
        <dbReference type="EMBL" id="GLS21788.1"/>
    </source>
</evidence>
<dbReference type="PANTHER" id="PTHR43616:SF5">
    <property type="entry name" value="GLYCEROL DEHYDROGENASE 1"/>
    <property type="match status" value="1"/>
</dbReference>
<name>A0ABQ6CPR9_9HYPH</name>
<organism evidence="10 11">
    <name type="scientific">Labrys miyagiensis</name>
    <dbReference type="NCBI Taxonomy" id="346912"/>
    <lineage>
        <taxon>Bacteria</taxon>
        <taxon>Pseudomonadati</taxon>
        <taxon>Pseudomonadota</taxon>
        <taxon>Alphaproteobacteria</taxon>
        <taxon>Hyphomicrobiales</taxon>
        <taxon>Xanthobacteraceae</taxon>
        <taxon>Labrys</taxon>
    </lineage>
</organism>
<dbReference type="Gene3D" id="1.20.1090.10">
    <property type="entry name" value="Dehydroquinate synthase-like - alpha domain"/>
    <property type="match status" value="1"/>
</dbReference>
<dbReference type="PANTHER" id="PTHR43616">
    <property type="entry name" value="GLYCEROL DEHYDROGENASE"/>
    <property type="match status" value="1"/>
</dbReference>
<comment type="catalytic activity">
    <reaction evidence="8">
        <text>glycerol + NAD(+) = dihydroxyacetone + NADH + H(+)</text>
        <dbReference type="Rhea" id="RHEA:13769"/>
        <dbReference type="ChEBI" id="CHEBI:15378"/>
        <dbReference type="ChEBI" id="CHEBI:16016"/>
        <dbReference type="ChEBI" id="CHEBI:17754"/>
        <dbReference type="ChEBI" id="CHEBI:57540"/>
        <dbReference type="ChEBI" id="CHEBI:57945"/>
        <dbReference type="EC" id="1.1.1.6"/>
    </reaction>
</comment>
<dbReference type="EC" id="1.1.1.6" evidence="6"/>
<accession>A0ABQ6CPR9</accession>
<feature type="domain" description="Alcohol dehydrogenase iron-type/glycerol dehydrogenase GldA" evidence="9">
    <location>
        <begin position="18"/>
        <end position="163"/>
    </location>
</feature>
<dbReference type="InterPro" id="IPR018211">
    <property type="entry name" value="ADH_Fe_CS"/>
</dbReference>
<evidence type="ECO:0000256" key="6">
    <source>
        <dbReference type="ARBA" id="ARBA00039147"/>
    </source>
</evidence>
<protein>
    <recommendedName>
        <fullName evidence="7">Glycerol dehydrogenase</fullName>
        <ecNumber evidence="6">1.1.1.6</ecNumber>
    </recommendedName>
</protein>
<comment type="pathway">
    <text evidence="5">Polyol metabolism; glycerol fermentation; glycerone phosphate from glycerol (oxidative route): step 1/2.</text>
</comment>
<dbReference type="Pfam" id="PF00465">
    <property type="entry name" value="Fe-ADH"/>
    <property type="match status" value="1"/>
</dbReference>
<evidence type="ECO:0000256" key="5">
    <source>
        <dbReference type="ARBA" id="ARBA00037918"/>
    </source>
</evidence>
<keyword evidence="3" id="KW-0560">Oxidoreductase</keyword>